<dbReference type="GO" id="GO:0004553">
    <property type="term" value="F:hydrolase activity, hydrolyzing O-glycosyl compounds"/>
    <property type="evidence" value="ECO:0007669"/>
    <property type="project" value="UniProtKB-ARBA"/>
</dbReference>
<accession>A0A923SGR5</accession>
<evidence type="ECO:0000256" key="1">
    <source>
        <dbReference type="SAM" id="SignalP"/>
    </source>
</evidence>
<evidence type="ECO:0008006" key="4">
    <source>
        <dbReference type="Google" id="ProtNLM"/>
    </source>
</evidence>
<feature type="signal peptide" evidence="1">
    <location>
        <begin position="1"/>
        <end position="23"/>
    </location>
</feature>
<evidence type="ECO:0000313" key="3">
    <source>
        <dbReference type="Proteomes" id="UP000641454"/>
    </source>
</evidence>
<name>A0A923SGR5_9FLAO</name>
<dbReference type="AlphaFoldDB" id="A0A923SGR5"/>
<dbReference type="InterPro" id="IPR013320">
    <property type="entry name" value="ConA-like_dom_sf"/>
</dbReference>
<keyword evidence="1" id="KW-0732">Signal</keyword>
<evidence type="ECO:0000313" key="2">
    <source>
        <dbReference type="EMBL" id="MBC5845860.1"/>
    </source>
</evidence>
<dbReference type="RefSeq" id="WP_187020978.1">
    <property type="nucleotide sequence ID" value="NZ_JACRUK010000057.1"/>
</dbReference>
<dbReference type="Gene3D" id="2.60.120.200">
    <property type="match status" value="1"/>
</dbReference>
<dbReference type="SUPFAM" id="SSF49899">
    <property type="entry name" value="Concanavalin A-like lectins/glucanases"/>
    <property type="match status" value="1"/>
</dbReference>
<dbReference type="GO" id="GO:0005975">
    <property type="term" value="P:carbohydrate metabolic process"/>
    <property type="evidence" value="ECO:0007669"/>
    <property type="project" value="UniProtKB-ARBA"/>
</dbReference>
<comment type="caution">
    <text evidence="2">The sequence shown here is derived from an EMBL/GenBank/DDBJ whole genome shotgun (WGS) entry which is preliminary data.</text>
</comment>
<dbReference type="EMBL" id="JACRUL010000057">
    <property type="protein sequence ID" value="MBC5845860.1"/>
    <property type="molecule type" value="Genomic_DNA"/>
</dbReference>
<keyword evidence="3" id="KW-1185">Reference proteome</keyword>
<sequence>MKKNKSIYLFSAILVAAFFGSCAGDSLDTVNSPIAYEAIGGYDNSDAIASSNLLVKLSFDDNLIDSKSNITGLVGNNVGYAKGIKGNAYNGSSSQERYAIGTATAAITALNNYTISFWMNTANTVDPATPGQGKGAQGIFSIVRPLEFWGAINVFMENPDSAFPNRIRLKLGVENGRAGVAWRGQGAIINLDNSLNQWVHVAFSYNATNSTISAYINGELATNLSGFAYAPSTGVAGVATWYADNPGSLDNVNNAPKYGNFEMVGTNGKVVFGTHQFETTPALNNGSQQDWATSYAGLMDEFRMYNVSLSKNDVKALFLLEKDNR</sequence>
<dbReference type="Pfam" id="PF13385">
    <property type="entry name" value="Laminin_G_3"/>
    <property type="match status" value="1"/>
</dbReference>
<dbReference type="PROSITE" id="PS51257">
    <property type="entry name" value="PROKAR_LIPOPROTEIN"/>
    <property type="match status" value="1"/>
</dbReference>
<organism evidence="2 3">
    <name type="scientific">Flavobacterium muglaense</name>
    <dbReference type="NCBI Taxonomy" id="2764716"/>
    <lineage>
        <taxon>Bacteria</taxon>
        <taxon>Pseudomonadati</taxon>
        <taxon>Bacteroidota</taxon>
        <taxon>Flavobacteriia</taxon>
        <taxon>Flavobacteriales</taxon>
        <taxon>Flavobacteriaceae</taxon>
        <taxon>Flavobacterium</taxon>
    </lineage>
</organism>
<protein>
    <recommendedName>
        <fullName evidence="4">Concanavalin A-like lectin/glucanases superfamily protein</fullName>
    </recommendedName>
</protein>
<reference evidence="2 3" key="1">
    <citation type="submission" date="2020-08" db="EMBL/GenBank/DDBJ databases">
        <title>Description of novel Flavobacterium F-392 isolate.</title>
        <authorList>
            <person name="Saticioglu I.B."/>
            <person name="Duman M."/>
            <person name="Altun S."/>
        </authorList>
    </citation>
    <scope>NUCLEOTIDE SEQUENCE [LARGE SCALE GENOMIC DNA]</scope>
    <source>
        <strain evidence="2 3">F-392</strain>
    </source>
</reference>
<gene>
    <name evidence="2" type="ORF">H8R25_15660</name>
</gene>
<proteinExistence type="predicted"/>
<dbReference type="Proteomes" id="UP000641454">
    <property type="component" value="Unassembled WGS sequence"/>
</dbReference>
<feature type="chain" id="PRO_5037034362" description="Concanavalin A-like lectin/glucanases superfamily protein" evidence="1">
    <location>
        <begin position="24"/>
        <end position="325"/>
    </location>
</feature>